<feature type="signal peptide" evidence="1">
    <location>
        <begin position="1"/>
        <end position="19"/>
    </location>
</feature>
<organism evidence="2 3">
    <name type="scientific">Roseomonas alba</name>
    <dbReference type="NCBI Taxonomy" id="2846776"/>
    <lineage>
        <taxon>Bacteria</taxon>
        <taxon>Pseudomonadati</taxon>
        <taxon>Pseudomonadota</taxon>
        <taxon>Alphaproteobacteria</taxon>
        <taxon>Acetobacterales</taxon>
        <taxon>Roseomonadaceae</taxon>
        <taxon>Roseomonas</taxon>
    </lineage>
</organism>
<evidence type="ECO:0000256" key="1">
    <source>
        <dbReference type="SAM" id="SignalP"/>
    </source>
</evidence>
<keyword evidence="1" id="KW-0732">Signal</keyword>
<evidence type="ECO:0008006" key="4">
    <source>
        <dbReference type="Google" id="ProtNLM"/>
    </source>
</evidence>
<gene>
    <name evidence="2" type="ORF">KPL78_15325</name>
</gene>
<dbReference type="EMBL" id="JAHYBZ010000005">
    <property type="protein sequence ID" value="MBW6399232.1"/>
    <property type="molecule type" value="Genomic_DNA"/>
</dbReference>
<sequence length="246" mass="26637">MHAKALLLAAAIVAPFAAAAQIAPLAGATRVVVPTPLQDLPSDDDVLARAERLWSGIMDSLGFSFGTGSSFAQQHSLAARQQTRDDFAWLMDIAGYKLKEIESSVSLLPGLSLTFGQARMLTESDREYVERTLERHARRNPGPISAMQRTIVRGIMDAGELGGFSVDKVEVTLFPLPQVRFQLAPADAPLGMEASRIMRAIDRLNQRVTALGAQQQQSGPDHGRRMFDQPDANAARLLPAAATILH</sequence>
<name>A0ABS7AAC1_9PROT</name>
<keyword evidence="3" id="KW-1185">Reference proteome</keyword>
<evidence type="ECO:0000313" key="2">
    <source>
        <dbReference type="EMBL" id="MBW6399232.1"/>
    </source>
</evidence>
<evidence type="ECO:0000313" key="3">
    <source>
        <dbReference type="Proteomes" id="UP001196565"/>
    </source>
</evidence>
<proteinExistence type="predicted"/>
<protein>
    <recommendedName>
        <fullName evidence="4">DUF541 domain-containing protein</fullName>
    </recommendedName>
</protein>
<dbReference type="Proteomes" id="UP001196565">
    <property type="component" value="Unassembled WGS sequence"/>
</dbReference>
<accession>A0ABS7AAC1</accession>
<comment type="caution">
    <text evidence="2">The sequence shown here is derived from an EMBL/GenBank/DDBJ whole genome shotgun (WGS) entry which is preliminary data.</text>
</comment>
<reference evidence="2 3" key="1">
    <citation type="submission" date="2021-07" db="EMBL/GenBank/DDBJ databases">
        <authorList>
            <person name="So Y."/>
        </authorList>
    </citation>
    <scope>NUCLEOTIDE SEQUENCE [LARGE SCALE GENOMIC DNA]</scope>
    <source>
        <strain evidence="2 3">HJA6</strain>
    </source>
</reference>
<feature type="chain" id="PRO_5045836785" description="DUF541 domain-containing protein" evidence="1">
    <location>
        <begin position="20"/>
        <end position="246"/>
    </location>
</feature>
<dbReference type="RefSeq" id="WP_219763846.1">
    <property type="nucleotide sequence ID" value="NZ_JAHYBZ010000005.1"/>
</dbReference>